<dbReference type="EMBL" id="CP015641">
    <property type="protein sequence ID" value="ANF26260.1"/>
    <property type="molecule type" value="Genomic_DNA"/>
</dbReference>
<dbReference type="Gene3D" id="3.40.50.620">
    <property type="entry name" value="HUPs"/>
    <property type="match status" value="1"/>
</dbReference>
<reference evidence="2 3" key="1">
    <citation type="submission" date="2016-05" db="EMBL/GenBank/DDBJ databases">
        <title>Genome sequence of Pseudomonas stutzeri 273 and identification of the exopolysaccharide biosynthesis locus.</title>
        <authorList>
            <person name="Wu S."/>
            <person name="Sun C."/>
        </authorList>
    </citation>
    <scope>NUCLEOTIDE SEQUENCE [LARGE SCALE GENOMIC DNA]</scope>
    <source>
        <strain evidence="2 3">273</strain>
    </source>
</reference>
<organism evidence="2 3">
    <name type="scientific">Stutzerimonas stutzeri</name>
    <name type="common">Pseudomonas stutzeri</name>
    <dbReference type="NCBI Taxonomy" id="316"/>
    <lineage>
        <taxon>Bacteria</taxon>
        <taxon>Pseudomonadati</taxon>
        <taxon>Pseudomonadota</taxon>
        <taxon>Gammaproteobacteria</taxon>
        <taxon>Pseudomonadales</taxon>
        <taxon>Pseudomonadaceae</taxon>
        <taxon>Stutzerimonas</taxon>
    </lineage>
</organism>
<accession>A0A172WS49</accession>
<dbReference type="InterPro" id="IPR014729">
    <property type="entry name" value="Rossmann-like_a/b/a_fold"/>
</dbReference>
<dbReference type="SUPFAM" id="SSF52402">
    <property type="entry name" value="Adenine nucleotide alpha hydrolases-like"/>
    <property type="match status" value="1"/>
</dbReference>
<dbReference type="OrthoDB" id="9774475at2"/>
<dbReference type="Proteomes" id="UP000077787">
    <property type="component" value="Chromosome"/>
</dbReference>
<evidence type="ECO:0000313" key="2">
    <source>
        <dbReference type="EMBL" id="ANF26260.1"/>
    </source>
</evidence>
<name>A0A172WS49_STUST</name>
<dbReference type="Pfam" id="PF01507">
    <property type="entry name" value="PAPS_reduct"/>
    <property type="match status" value="1"/>
</dbReference>
<dbReference type="RefSeq" id="WP_064481745.1">
    <property type="nucleotide sequence ID" value="NZ_CP015641.1"/>
</dbReference>
<dbReference type="PANTHER" id="PTHR43196:SF2">
    <property type="entry name" value="PHOSPHOADENOSINE PHOSPHOSULFATE REDUCTASE"/>
    <property type="match status" value="1"/>
</dbReference>
<dbReference type="InterPro" id="IPR050128">
    <property type="entry name" value="Sulfate_adenylyltrnsfr_sub2"/>
</dbReference>
<evidence type="ECO:0000259" key="1">
    <source>
        <dbReference type="Pfam" id="PF01507"/>
    </source>
</evidence>
<protein>
    <recommendedName>
        <fullName evidence="1">Phosphoadenosine phosphosulphate reductase domain-containing protein</fullName>
    </recommendedName>
</protein>
<dbReference type="GO" id="GO:0003824">
    <property type="term" value="F:catalytic activity"/>
    <property type="evidence" value="ECO:0007669"/>
    <property type="project" value="InterPro"/>
</dbReference>
<dbReference type="AlphaFoldDB" id="A0A172WS49"/>
<proteinExistence type="predicted"/>
<gene>
    <name evidence="2" type="ORF">PS273GM_14415</name>
</gene>
<dbReference type="InterPro" id="IPR002500">
    <property type="entry name" value="PAPS_reduct_dom"/>
</dbReference>
<feature type="domain" description="Phosphoadenosine phosphosulphate reductase" evidence="1">
    <location>
        <begin position="23"/>
        <end position="210"/>
    </location>
</feature>
<sequence>MEKIKEAIRQTQAYFTEDRTQWIVGYSGGKDSSLVIKILLAALKDIPDNLKKELLIFYCDTGVEIPTLKNYITDSLAAIEAEGRDLGIAIRCKAVTPDIANRYFVKVIGRGYPPPTNKFRWCTDKLRIDPIQSAIKEIIGDCESIVVLGTRYEESAERDRILDRHSTEKQNIFLQSGHRQTKIFCPIAKFTTDDVWAGLVELESIKSINLSTLSSIYRSISGECPIIKLPDTNPCSKGRFGCWTCTVIRKDKATKNLILNGQTDLQPLYDFREWLLRIRDLSEFRCLVRRNGAKGLGAFRVEARRIILKELLTAEKRSGFSLISKEEISAIEALWHIDENNLNYCED</sequence>
<dbReference type="PANTHER" id="PTHR43196">
    <property type="entry name" value="SULFATE ADENYLYLTRANSFERASE SUBUNIT 2"/>
    <property type="match status" value="1"/>
</dbReference>
<evidence type="ECO:0000313" key="3">
    <source>
        <dbReference type="Proteomes" id="UP000077787"/>
    </source>
</evidence>